<feature type="domain" description="Myotubularin phosphatase" evidence="2">
    <location>
        <begin position="50"/>
        <end position="212"/>
    </location>
</feature>
<name>A0A843V6W2_COLES</name>
<dbReference type="PROSITE" id="PS51339">
    <property type="entry name" value="PPASE_MYOTUBULARIN"/>
    <property type="match status" value="1"/>
</dbReference>
<evidence type="ECO:0000313" key="4">
    <source>
        <dbReference type="Proteomes" id="UP000652761"/>
    </source>
</evidence>
<reference evidence="3" key="1">
    <citation type="submission" date="2017-07" db="EMBL/GenBank/DDBJ databases">
        <title>Taro Niue Genome Assembly and Annotation.</title>
        <authorList>
            <person name="Atibalentja N."/>
            <person name="Keating K."/>
            <person name="Fields C.J."/>
        </authorList>
    </citation>
    <scope>NUCLEOTIDE SEQUENCE</scope>
    <source>
        <strain evidence="3">Niue_2</strain>
        <tissue evidence="3">Leaf</tissue>
    </source>
</reference>
<dbReference type="Pfam" id="PF06602">
    <property type="entry name" value="Myotub-related"/>
    <property type="match status" value="1"/>
</dbReference>
<keyword evidence="1" id="KW-0175">Coiled coil</keyword>
<evidence type="ECO:0000313" key="3">
    <source>
        <dbReference type="EMBL" id="MQL94072.1"/>
    </source>
</evidence>
<sequence length="412" mass="45395">MRSRRQKQVATSMVVLGGNIDSGEQRQATIAMAVAGLCNSIKSGFNFIVLQALVEKDWLAFGHPFSDRLGLPSLPGNGTPPMEMYRQSSGVNATASPMRIPSGSGFTSSSGSSHGQASNNISPIFLQTFLVDFLDCMLSCRFGNFLCNSEKERQQSGVSDTCGCMWIYLADLRSPEDGFHEHCNPFYDPDKHHCPLLPPAAALAPTLWPQFHLRWSCPSEAHAGELEAQVRVLNRRYADIMKAKNIAEMKVNDLRSNIESMTVELQKERQRCNSAIITAKGACRESLAMKRAVQSLGCRVHFSSTGNTIDMENTLTETRQLSTKSSTRDFDGECQQTEKGEFSVSISAIEDSFVADGPLSEVCESLCPFRTREGCKWPDAGCAQLGSQFVGFKADFDAFDRLSIYDCYFGSE</sequence>
<feature type="coiled-coil region" evidence="1">
    <location>
        <begin position="244"/>
        <end position="271"/>
    </location>
</feature>
<keyword evidence="4" id="KW-1185">Reference proteome</keyword>
<dbReference type="PANTHER" id="PTHR10807:SF8">
    <property type="entry name" value="PHOSPHATIDYLINOSITOL-3-PHOSPHATE PHOSPHATASE"/>
    <property type="match status" value="1"/>
</dbReference>
<dbReference type="OrthoDB" id="271628at2759"/>
<dbReference type="SUPFAM" id="SSF52799">
    <property type="entry name" value="(Phosphotyrosine protein) phosphatases II"/>
    <property type="match status" value="1"/>
</dbReference>
<dbReference type="AlphaFoldDB" id="A0A843V6W2"/>
<dbReference type="GO" id="GO:0106018">
    <property type="term" value="F:phosphatidylinositol-3,5-bisphosphate phosphatase activity"/>
    <property type="evidence" value="ECO:0007669"/>
    <property type="project" value="TreeGrafter"/>
</dbReference>
<proteinExistence type="predicted"/>
<dbReference type="InterPro" id="IPR010569">
    <property type="entry name" value="Myotubularin-like_Pase_dom"/>
</dbReference>
<dbReference type="Proteomes" id="UP000652761">
    <property type="component" value="Unassembled WGS sequence"/>
</dbReference>
<accession>A0A843V6W2</accession>
<organism evidence="3 4">
    <name type="scientific">Colocasia esculenta</name>
    <name type="common">Wild taro</name>
    <name type="synonym">Arum esculentum</name>
    <dbReference type="NCBI Taxonomy" id="4460"/>
    <lineage>
        <taxon>Eukaryota</taxon>
        <taxon>Viridiplantae</taxon>
        <taxon>Streptophyta</taxon>
        <taxon>Embryophyta</taxon>
        <taxon>Tracheophyta</taxon>
        <taxon>Spermatophyta</taxon>
        <taxon>Magnoliopsida</taxon>
        <taxon>Liliopsida</taxon>
        <taxon>Araceae</taxon>
        <taxon>Aroideae</taxon>
        <taxon>Colocasieae</taxon>
        <taxon>Colocasia</taxon>
    </lineage>
</organism>
<dbReference type="GO" id="GO:0005737">
    <property type="term" value="C:cytoplasm"/>
    <property type="evidence" value="ECO:0007669"/>
    <property type="project" value="TreeGrafter"/>
</dbReference>
<dbReference type="GO" id="GO:0046856">
    <property type="term" value="P:phosphatidylinositol dephosphorylation"/>
    <property type="evidence" value="ECO:0007669"/>
    <property type="project" value="TreeGrafter"/>
</dbReference>
<comment type="caution">
    <text evidence="3">The sequence shown here is derived from an EMBL/GenBank/DDBJ whole genome shotgun (WGS) entry which is preliminary data.</text>
</comment>
<dbReference type="GO" id="GO:0004438">
    <property type="term" value="F:phosphatidylinositol-3-phosphate phosphatase activity"/>
    <property type="evidence" value="ECO:0007669"/>
    <property type="project" value="TreeGrafter"/>
</dbReference>
<evidence type="ECO:0000256" key="1">
    <source>
        <dbReference type="SAM" id="Coils"/>
    </source>
</evidence>
<dbReference type="InterPro" id="IPR030564">
    <property type="entry name" value="Myotubularin"/>
</dbReference>
<dbReference type="PANTHER" id="PTHR10807">
    <property type="entry name" value="MYOTUBULARIN-RELATED"/>
    <property type="match status" value="1"/>
</dbReference>
<dbReference type="InterPro" id="IPR029021">
    <property type="entry name" value="Prot-tyrosine_phosphatase-like"/>
</dbReference>
<evidence type="ECO:0000259" key="2">
    <source>
        <dbReference type="PROSITE" id="PS51339"/>
    </source>
</evidence>
<protein>
    <recommendedName>
        <fullName evidence="2">Myotubularin phosphatase domain-containing protein</fullName>
    </recommendedName>
</protein>
<gene>
    <name evidence="3" type="ORF">Taro_026729</name>
</gene>
<dbReference type="EMBL" id="NMUH01001628">
    <property type="protein sequence ID" value="MQL94072.1"/>
    <property type="molecule type" value="Genomic_DNA"/>
</dbReference>